<dbReference type="Proteomes" id="UP001630127">
    <property type="component" value="Unassembled WGS sequence"/>
</dbReference>
<feature type="region of interest" description="Disordered" evidence="1">
    <location>
        <begin position="50"/>
        <end position="71"/>
    </location>
</feature>
<dbReference type="AlphaFoldDB" id="A0ABD2YGC9"/>
<evidence type="ECO:0000256" key="1">
    <source>
        <dbReference type="SAM" id="MobiDB-lite"/>
    </source>
</evidence>
<dbReference type="EMBL" id="JBJUIK010000013">
    <property type="protein sequence ID" value="KAL3505766.1"/>
    <property type="molecule type" value="Genomic_DNA"/>
</dbReference>
<name>A0ABD2YGC9_9GENT</name>
<sequence length="309" mass="34082">MDEEANINSPLIDEVRSVDDEIDTNEGIASCDTVARNIVIAGEGIEINSSPINDKIDSDNNPSMEEEEESDTNCCETVAARNVEERDNHVNEDVPSRIVKITVFVISVACYLLLINIPLQTDHAQIRRPKFWIESPSIWSIEFAQVFKKSSPIVPIANEITAGWQIRLGVTNPPSGWSYGNIAATIYYQEEPLCVTMFKREQHHAENHNFVLLRADPSSTTVVDVPLGTSVIGDINSGSSSDFSVRLHGNIKQEKFEKSKNGGRSKSLSFSVLCRLDVQFLSAPELMGDRLTGEVRSGKCKTISVNGGN</sequence>
<protein>
    <submittedName>
        <fullName evidence="2">Uncharacterized protein</fullName>
    </submittedName>
</protein>
<keyword evidence="3" id="KW-1185">Reference proteome</keyword>
<comment type="caution">
    <text evidence="2">The sequence shown here is derived from an EMBL/GenBank/DDBJ whole genome shotgun (WGS) entry which is preliminary data.</text>
</comment>
<accession>A0ABD2YGC9</accession>
<gene>
    <name evidence="2" type="ORF">ACH5RR_031148</name>
</gene>
<proteinExistence type="predicted"/>
<evidence type="ECO:0000313" key="2">
    <source>
        <dbReference type="EMBL" id="KAL3505766.1"/>
    </source>
</evidence>
<evidence type="ECO:0000313" key="3">
    <source>
        <dbReference type="Proteomes" id="UP001630127"/>
    </source>
</evidence>
<reference evidence="2 3" key="1">
    <citation type="submission" date="2024-11" db="EMBL/GenBank/DDBJ databases">
        <title>A near-complete genome assembly of Cinchona calisaya.</title>
        <authorList>
            <person name="Lian D.C."/>
            <person name="Zhao X.W."/>
            <person name="Wei L."/>
        </authorList>
    </citation>
    <scope>NUCLEOTIDE SEQUENCE [LARGE SCALE GENOMIC DNA]</scope>
    <source>
        <tissue evidence="2">Nenye</tissue>
    </source>
</reference>
<organism evidence="2 3">
    <name type="scientific">Cinchona calisaya</name>
    <dbReference type="NCBI Taxonomy" id="153742"/>
    <lineage>
        <taxon>Eukaryota</taxon>
        <taxon>Viridiplantae</taxon>
        <taxon>Streptophyta</taxon>
        <taxon>Embryophyta</taxon>
        <taxon>Tracheophyta</taxon>
        <taxon>Spermatophyta</taxon>
        <taxon>Magnoliopsida</taxon>
        <taxon>eudicotyledons</taxon>
        <taxon>Gunneridae</taxon>
        <taxon>Pentapetalae</taxon>
        <taxon>asterids</taxon>
        <taxon>lamiids</taxon>
        <taxon>Gentianales</taxon>
        <taxon>Rubiaceae</taxon>
        <taxon>Cinchonoideae</taxon>
        <taxon>Cinchoneae</taxon>
        <taxon>Cinchona</taxon>
    </lineage>
</organism>